<keyword evidence="3" id="KW-1185">Reference proteome</keyword>
<dbReference type="EMBL" id="JAJEPV010000021">
    <property type="protein sequence ID" value="MCC2119875.1"/>
    <property type="molecule type" value="Genomic_DNA"/>
</dbReference>
<keyword evidence="1" id="KW-0472">Membrane</keyword>
<feature type="transmembrane region" description="Helical" evidence="1">
    <location>
        <begin position="178"/>
        <end position="205"/>
    </location>
</feature>
<evidence type="ECO:0000313" key="2">
    <source>
        <dbReference type="EMBL" id="MCC2119875.1"/>
    </source>
</evidence>
<reference evidence="2 3" key="1">
    <citation type="submission" date="2021-10" db="EMBL/GenBank/DDBJ databases">
        <title>Anaerobic single-cell dispensing facilitates the cultivation of human gut bacteria.</title>
        <authorList>
            <person name="Afrizal A."/>
        </authorList>
    </citation>
    <scope>NUCLEOTIDE SEQUENCE [LARGE SCALE GENOMIC DNA]</scope>
    <source>
        <strain evidence="2 3">CLA-AA-H273</strain>
    </source>
</reference>
<feature type="transmembrane region" description="Helical" evidence="1">
    <location>
        <begin position="115"/>
        <end position="136"/>
    </location>
</feature>
<dbReference type="RefSeq" id="WP_227733342.1">
    <property type="nucleotide sequence ID" value="NZ_JAJEPV010000021.1"/>
</dbReference>
<proteinExistence type="predicted"/>
<feature type="transmembrane region" description="Helical" evidence="1">
    <location>
        <begin position="21"/>
        <end position="43"/>
    </location>
</feature>
<dbReference type="AlphaFoldDB" id="A0AAE3A4B0"/>
<evidence type="ECO:0000256" key="1">
    <source>
        <dbReference type="SAM" id="Phobius"/>
    </source>
</evidence>
<evidence type="ECO:0008006" key="4">
    <source>
        <dbReference type="Google" id="ProtNLM"/>
    </source>
</evidence>
<accession>A0AAE3A4B0</accession>
<dbReference type="Proteomes" id="UP001197795">
    <property type="component" value="Unassembled WGS sequence"/>
</dbReference>
<name>A0AAE3A4B0_9FIRM</name>
<comment type="caution">
    <text evidence="2">The sequence shown here is derived from an EMBL/GenBank/DDBJ whole genome shotgun (WGS) entry which is preliminary data.</text>
</comment>
<feature type="transmembrane region" description="Helical" evidence="1">
    <location>
        <begin position="253"/>
        <end position="273"/>
    </location>
</feature>
<feature type="transmembrane region" description="Helical" evidence="1">
    <location>
        <begin position="63"/>
        <end position="87"/>
    </location>
</feature>
<gene>
    <name evidence="2" type="ORF">LKD75_09800</name>
</gene>
<organism evidence="2 3">
    <name type="scientific">Waltera acetigignens</name>
    <dbReference type="NCBI Taxonomy" id="2981769"/>
    <lineage>
        <taxon>Bacteria</taxon>
        <taxon>Bacillati</taxon>
        <taxon>Bacillota</taxon>
        <taxon>Clostridia</taxon>
        <taxon>Lachnospirales</taxon>
        <taxon>Lachnospiraceae</taxon>
        <taxon>Waltera</taxon>
    </lineage>
</organism>
<keyword evidence="1" id="KW-0812">Transmembrane</keyword>
<protein>
    <recommendedName>
        <fullName evidence="4">ABC-2 family transporter protein</fullName>
    </recommendedName>
</protein>
<keyword evidence="1" id="KW-1133">Transmembrane helix</keyword>
<evidence type="ECO:0000313" key="3">
    <source>
        <dbReference type="Proteomes" id="UP001197795"/>
    </source>
</evidence>
<sequence>MLIKVIKKQTIFLLKQKEASLTFILLLAVVLGNYITNVLTFRGTDVSQMYQPMKLLALSLNKVYFSANIQLLIVMIYPILVAVPAGFSYTKEQQTKEEVYMIYRLGKNRYLQSKLWASFFTTTIVFTVPFMLEILMNMLSFPMNAIRDLSNLSIYNTDYATMVHNYIGSAIYIASPGLYAILATLFFGVVSGILGTLPVAISFVLTVKYRTLLILPTFVLLNATTYLNILDRNRSSLSWYKYLLLFDDTPKNIIVPLMGVGIIIITIFGFYLYGRNKDKW</sequence>
<feature type="transmembrane region" description="Helical" evidence="1">
    <location>
        <begin position="212"/>
        <end position="230"/>
    </location>
</feature>